<reference evidence="4" key="1">
    <citation type="journal article" date="2019" name="Int. J. Syst. Evol. Microbiol.">
        <title>The Global Catalogue of Microorganisms (GCM) 10K type strain sequencing project: providing services to taxonomists for standard genome sequencing and annotation.</title>
        <authorList>
            <consortium name="The Broad Institute Genomics Platform"/>
            <consortium name="The Broad Institute Genome Sequencing Center for Infectious Disease"/>
            <person name="Wu L."/>
            <person name="Ma J."/>
        </authorList>
    </citation>
    <scope>NUCLEOTIDE SEQUENCE [LARGE SCALE GENOMIC DNA]</scope>
    <source>
        <strain evidence="4">CECT 7477</strain>
    </source>
</reference>
<sequence length="137" mass="15402">MENTVPTINDKNMSILLVEDDEVTLFLAKLLLNKIGYDNVDTCLNGLEASNYLKNNSPSLIFLDLNMPIMDGFELLEEMRTKNLCPTTKVVILTSSSRPDDRLKAVEFANVIEFLEKPLSKEKFEDIMAVLNSTKAA</sequence>
<protein>
    <submittedName>
        <fullName evidence="3">Response regulator</fullName>
    </submittedName>
</protein>
<dbReference type="InterPro" id="IPR011006">
    <property type="entry name" value="CheY-like_superfamily"/>
</dbReference>
<evidence type="ECO:0000313" key="4">
    <source>
        <dbReference type="Proteomes" id="UP001595814"/>
    </source>
</evidence>
<evidence type="ECO:0000259" key="2">
    <source>
        <dbReference type="PROSITE" id="PS50110"/>
    </source>
</evidence>
<dbReference type="CDD" id="cd17546">
    <property type="entry name" value="REC_hyHK_CKI1_RcsC-like"/>
    <property type="match status" value="1"/>
</dbReference>
<dbReference type="SMART" id="SM00448">
    <property type="entry name" value="REC"/>
    <property type="match status" value="1"/>
</dbReference>
<feature type="modified residue" description="4-aspartylphosphate" evidence="1">
    <location>
        <position position="64"/>
    </location>
</feature>
<dbReference type="PROSITE" id="PS50110">
    <property type="entry name" value="RESPONSE_REGULATORY"/>
    <property type="match status" value="1"/>
</dbReference>
<dbReference type="PANTHER" id="PTHR43228:SF1">
    <property type="entry name" value="TWO-COMPONENT RESPONSE REGULATOR ARR22"/>
    <property type="match status" value="1"/>
</dbReference>
<keyword evidence="1" id="KW-0597">Phosphoprotein</keyword>
<dbReference type="EMBL" id="JBHSAW010000010">
    <property type="protein sequence ID" value="MFC4097222.1"/>
    <property type="molecule type" value="Genomic_DNA"/>
</dbReference>
<gene>
    <name evidence="3" type="ORF">ACFOUT_15125</name>
</gene>
<comment type="caution">
    <text evidence="3">The sequence shown here is derived from an EMBL/GenBank/DDBJ whole genome shotgun (WGS) entry which is preliminary data.</text>
</comment>
<dbReference type="RefSeq" id="WP_225621167.1">
    <property type="nucleotide sequence ID" value="NZ_JACYFJ010000002.1"/>
</dbReference>
<dbReference type="Pfam" id="PF00072">
    <property type="entry name" value="Response_reg"/>
    <property type="match status" value="1"/>
</dbReference>
<evidence type="ECO:0000256" key="1">
    <source>
        <dbReference type="PROSITE-ProRule" id="PRU00169"/>
    </source>
</evidence>
<organism evidence="3 4">
    <name type="scientific">Euzebyella saccharophila</name>
    <dbReference type="NCBI Taxonomy" id="679664"/>
    <lineage>
        <taxon>Bacteria</taxon>
        <taxon>Pseudomonadati</taxon>
        <taxon>Bacteroidota</taxon>
        <taxon>Flavobacteriia</taxon>
        <taxon>Flavobacteriales</taxon>
        <taxon>Flavobacteriaceae</taxon>
        <taxon>Euzebyella</taxon>
    </lineage>
</organism>
<evidence type="ECO:0000313" key="3">
    <source>
        <dbReference type="EMBL" id="MFC4097222.1"/>
    </source>
</evidence>
<dbReference type="InterPro" id="IPR052048">
    <property type="entry name" value="ST_Response_Regulator"/>
</dbReference>
<name>A0ABV8JW38_9FLAO</name>
<dbReference type="PANTHER" id="PTHR43228">
    <property type="entry name" value="TWO-COMPONENT RESPONSE REGULATOR"/>
    <property type="match status" value="1"/>
</dbReference>
<dbReference type="Gene3D" id="3.40.50.2300">
    <property type="match status" value="1"/>
</dbReference>
<proteinExistence type="predicted"/>
<feature type="domain" description="Response regulatory" evidence="2">
    <location>
        <begin position="14"/>
        <end position="132"/>
    </location>
</feature>
<dbReference type="Proteomes" id="UP001595814">
    <property type="component" value="Unassembled WGS sequence"/>
</dbReference>
<keyword evidence="4" id="KW-1185">Reference proteome</keyword>
<dbReference type="InterPro" id="IPR001789">
    <property type="entry name" value="Sig_transdc_resp-reg_receiver"/>
</dbReference>
<dbReference type="SUPFAM" id="SSF52172">
    <property type="entry name" value="CheY-like"/>
    <property type="match status" value="1"/>
</dbReference>
<accession>A0ABV8JW38</accession>